<protein>
    <submittedName>
        <fullName evidence="3">Uncharacterized protein</fullName>
    </submittedName>
</protein>
<feature type="region of interest" description="Disordered" evidence="1">
    <location>
        <begin position="116"/>
        <end position="163"/>
    </location>
</feature>
<proteinExistence type="predicted"/>
<sequence>MVDSLSASDGQAGRYLENTPEHPYIPYDAPSVRGRARITSGRGGHQDTSAAWSPGGISDVIREHPIPFVMFAASAGILLAAWMGYRRYGVPDGIRDNIPGMRGSRSDRTSVGWAMPDGSASHSDTITGEAADVLGQTSRENPPPRATGRVVRRETDAPVFDRP</sequence>
<accession>A0A512E2B4</accession>
<keyword evidence="2" id="KW-0472">Membrane</keyword>
<dbReference type="EMBL" id="BJYZ01000052">
    <property type="protein sequence ID" value="GEO42869.1"/>
    <property type="molecule type" value="Genomic_DNA"/>
</dbReference>
<organism evidence="3 4">
    <name type="scientific">Skermanella aerolata</name>
    <dbReference type="NCBI Taxonomy" id="393310"/>
    <lineage>
        <taxon>Bacteria</taxon>
        <taxon>Pseudomonadati</taxon>
        <taxon>Pseudomonadota</taxon>
        <taxon>Alphaproteobacteria</taxon>
        <taxon>Rhodospirillales</taxon>
        <taxon>Azospirillaceae</taxon>
        <taxon>Skermanella</taxon>
    </lineage>
</organism>
<evidence type="ECO:0000313" key="3">
    <source>
        <dbReference type="EMBL" id="GEO42869.1"/>
    </source>
</evidence>
<feature type="region of interest" description="Disordered" evidence="1">
    <location>
        <begin position="1"/>
        <end position="20"/>
    </location>
</feature>
<keyword evidence="2" id="KW-0812">Transmembrane</keyword>
<feature type="compositionally biased region" description="Basic and acidic residues" evidence="1">
    <location>
        <begin position="151"/>
        <end position="163"/>
    </location>
</feature>
<comment type="caution">
    <text evidence="3">The sequence shown here is derived from an EMBL/GenBank/DDBJ whole genome shotgun (WGS) entry which is preliminary data.</text>
</comment>
<name>A0A512E2B4_9PROT</name>
<feature type="transmembrane region" description="Helical" evidence="2">
    <location>
        <begin position="66"/>
        <end position="85"/>
    </location>
</feature>
<reference evidence="3 4" key="1">
    <citation type="submission" date="2019-07" db="EMBL/GenBank/DDBJ databases">
        <title>Whole genome shotgun sequence of Skermanella aerolata NBRC 106429.</title>
        <authorList>
            <person name="Hosoyama A."/>
            <person name="Uohara A."/>
            <person name="Ohji S."/>
            <person name="Ichikawa N."/>
        </authorList>
    </citation>
    <scope>NUCLEOTIDE SEQUENCE [LARGE SCALE GENOMIC DNA]</scope>
    <source>
        <strain evidence="3 4">NBRC 106429</strain>
    </source>
</reference>
<evidence type="ECO:0000256" key="1">
    <source>
        <dbReference type="SAM" id="MobiDB-lite"/>
    </source>
</evidence>
<evidence type="ECO:0000313" key="4">
    <source>
        <dbReference type="Proteomes" id="UP000321523"/>
    </source>
</evidence>
<dbReference type="Proteomes" id="UP000321523">
    <property type="component" value="Unassembled WGS sequence"/>
</dbReference>
<keyword evidence="4" id="KW-1185">Reference proteome</keyword>
<dbReference type="OrthoDB" id="9962329at2"/>
<evidence type="ECO:0000256" key="2">
    <source>
        <dbReference type="SAM" id="Phobius"/>
    </source>
</evidence>
<dbReference type="RefSeq" id="WP_044436587.1">
    <property type="nucleotide sequence ID" value="NZ_BJYZ01000052.1"/>
</dbReference>
<keyword evidence="2" id="KW-1133">Transmembrane helix</keyword>
<dbReference type="AlphaFoldDB" id="A0A512E2B4"/>
<gene>
    <name evidence="3" type="ORF">SAE02_70170</name>
</gene>